<feature type="transmembrane region" description="Helical" evidence="7">
    <location>
        <begin position="173"/>
        <end position="192"/>
    </location>
</feature>
<dbReference type="InterPro" id="IPR035906">
    <property type="entry name" value="MetI-like_sf"/>
</dbReference>
<keyword evidence="5 7" id="KW-1133">Transmembrane helix</keyword>
<keyword evidence="2 7" id="KW-0813">Transport</keyword>
<accession>A0A1H6B0Q5</accession>
<evidence type="ECO:0000256" key="4">
    <source>
        <dbReference type="ARBA" id="ARBA00022692"/>
    </source>
</evidence>
<dbReference type="RefSeq" id="WP_103934276.1">
    <property type="nucleotide sequence ID" value="NZ_FNVA01000006.1"/>
</dbReference>
<evidence type="ECO:0000256" key="5">
    <source>
        <dbReference type="ARBA" id="ARBA00022989"/>
    </source>
</evidence>
<sequence length="264" mass="28636">MKKRLVFVLNSLGVFLAMLLVWRGIIAAFNVPAYMLPTPWMVTVAFGEHLNGILSALLITTEEAVLGIVSAVILGVLIALIFARSEWIRRLLFPYTVLLQTVPIMAVTPLIIMWVGPGQAAVTLVAFIFCVSSIIANTTQGLISVNDDLVALFLMHNASPAQVLAKLRLPHSLPYLFVGIRISSGLAVIGAITGELFAGSSRVGQGGLGYSILYAMAQMQTDLLFALVIASTILGFAFFFTATFLEWLMLHKWHESAAVSRLES</sequence>
<feature type="transmembrane region" description="Helical" evidence="7">
    <location>
        <begin position="121"/>
        <end position="145"/>
    </location>
</feature>
<dbReference type="PROSITE" id="PS50928">
    <property type="entry name" value="ABC_TM1"/>
    <property type="match status" value="1"/>
</dbReference>
<dbReference type="Proteomes" id="UP000236728">
    <property type="component" value="Unassembled WGS sequence"/>
</dbReference>
<name>A0A1H6B0Q5_9BACT</name>
<feature type="transmembrane region" description="Helical" evidence="7">
    <location>
        <begin position="223"/>
        <end position="245"/>
    </location>
</feature>
<evidence type="ECO:0000259" key="8">
    <source>
        <dbReference type="PROSITE" id="PS50928"/>
    </source>
</evidence>
<evidence type="ECO:0000256" key="3">
    <source>
        <dbReference type="ARBA" id="ARBA00022475"/>
    </source>
</evidence>
<organism evidence="9 10">
    <name type="scientific">Bryocella elongata</name>
    <dbReference type="NCBI Taxonomy" id="863522"/>
    <lineage>
        <taxon>Bacteria</taxon>
        <taxon>Pseudomonadati</taxon>
        <taxon>Acidobacteriota</taxon>
        <taxon>Terriglobia</taxon>
        <taxon>Terriglobales</taxon>
        <taxon>Acidobacteriaceae</taxon>
        <taxon>Bryocella</taxon>
    </lineage>
</organism>
<evidence type="ECO:0000256" key="1">
    <source>
        <dbReference type="ARBA" id="ARBA00004651"/>
    </source>
</evidence>
<evidence type="ECO:0000313" key="9">
    <source>
        <dbReference type="EMBL" id="SEG54180.1"/>
    </source>
</evidence>
<feature type="transmembrane region" description="Helical" evidence="7">
    <location>
        <begin position="7"/>
        <end position="31"/>
    </location>
</feature>
<comment type="subcellular location">
    <subcellularLocation>
        <location evidence="1 7">Cell membrane</location>
        <topology evidence="1 7">Multi-pass membrane protein</topology>
    </subcellularLocation>
</comment>
<dbReference type="OrthoDB" id="9804353at2"/>
<evidence type="ECO:0000256" key="6">
    <source>
        <dbReference type="ARBA" id="ARBA00023136"/>
    </source>
</evidence>
<dbReference type="SUPFAM" id="SSF161098">
    <property type="entry name" value="MetI-like"/>
    <property type="match status" value="1"/>
</dbReference>
<proteinExistence type="inferred from homology"/>
<gene>
    <name evidence="9" type="ORF">SAMN05421819_3405</name>
</gene>
<feature type="transmembrane region" description="Helical" evidence="7">
    <location>
        <begin position="64"/>
        <end position="83"/>
    </location>
</feature>
<feature type="transmembrane region" description="Helical" evidence="7">
    <location>
        <begin position="95"/>
        <end position="115"/>
    </location>
</feature>
<dbReference type="InterPro" id="IPR000515">
    <property type="entry name" value="MetI-like"/>
</dbReference>
<comment type="similarity">
    <text evidence="7">Belongs to the binding-protein-dependent transport system permease family.</text>
</comment>
<dbReference type="CDD" id="cd06261">
    <property type="entry name" value="TM_PBP2"/>
    <property type="match status" value="1"/>
</dbReference>
<keyword evidence="3" id="KW-1003">Cell membrane</keyword>
<dbReference type="PANTHER" id="PTHR30151">
    <property type="entry name" value="ALKANE SULFONATE ABC TRANSPORTER-RELATED, MEMBRANE SUBUNIT"/>
    <property type="match status" value="1"/>
</dbReference>
<dbReference type="Gene3D" id="1.10.3720.10">
    <property type="entry name" value="MetI-like"/>
    <property type="match status" value="1"/>
</dbReference>
<evidence type="ECO:0000256" key="2">
    <source>
        <dbReference type="ARBA" id="ARBA00022448"/>
    </source>
</evidence>
<keyword evidence="10" id="KW-1185">Reference proteome</keyword>
<keyword evidence="6 7" id="KW-0472">Membrane</keyword>
<evidence type="ECO:0000313" key="10">
    <source>
        <dbReference type="Proteomes" id="UP000236728"/>
    </source>
</evidence>
<dbReference type="Pfam" id="PF00528">
    <property type="entry name" value="BPD_transp_1"/>
    <property type="match status" value="1"/>
</dbReference>
<feature type="domain" description="ABC transmembrane type-1" evidence="8">
    <location>
        <begin position="57"/>
        <end position="246"/>
    </location>
</feature>
<dbReference type="GO" id="GO:0005886">
    <property type="term" value="C:plasma membrane"/>
    <property type="evidence" value="ECO:0007669"/>
    <property type="project" value="UniProtKB-SubCell"/>
</dbReference>
<dbReference type="PANTHER" id="PTHR30151:SF41">
    <property type="entry name" value="ABC TRANSPORTER PERMEASE PROTEIN"/>
    <property type="match status" value="1"/>
</dbReference>
<reference evidence="9 10" key="1">
    <citation type="submission" date="2016-10" db="EMBL/GenBank/DDBJ databases">
        <authorList>
            <person name="de Groot N.N."/>
        </authorList>
    </citation>
    <scope>NUCLEOTIDE SEQUENCE [LARGE SCALE GENOMIC DNA]</scope>
    <source>
        <strain evidence="9 10">DSM 22489</strain>
    </source>
</reference>
<keyword evidence="4 7" id="KW-0812">Transmembrane</keyword>
<dbReference type="AlphaFoldDB" id="A0A1H6B0Q5"/>
<dbReference type="GO" id="GO:0055085">
    <property type="term" value="P:transmembrane transport"/>
    <property type="evidence" value="ECO:0007669"/>
    <property type="project" value="InterPro"/>
</dbReference>
<evidence type="ECO:0000256" key="7">
    <source>
        <dbReference type="RuleBase" id="RU363032"/>
    </source>
</evidence>
<dbReference type="EMBL" id="FNVA01000006">
    <property type="protein sequence ID" value="SEG54180.1"/>
    <property type="molecule type" value="Genomic_DNA"/>
</dbReference>
<protein>
    <submittedName>
        <fullName evidence="9">NitT/TauT family transport system permease protein</fullName>
    </submittedName>
</protein>